<dbReference type="Proteomes" id="UP000760819">
    <property type="component" value="Unassembled WGS sequence"/>
</dbReference>
<accession>A0A955I685</accession>
<keyword evidence="1" id="KW-0808">Transferase</keyword>
<dbReference type="InterPro" id="IPR029063">
    <property type="entry name" value="SAM-dependent_MTases_sf"/>
</dbReference>
<dbReference type="EMBL" id="JAGQLI010000114">
    <property type="protein sequence ID" value="MCA9379226.1"/>
    <property type="molecule type" value="Genomic_DNA"/>
</dbReference>
<organism evidence="1 2">
    <name type="scientific">Candidatus Dojkabacteria bacterium</name>
    <dbReference type="NCBI Taxonomy" id="2099670"/>
    <lineage>
        <taxon>Bacteria</taxon>
        <taxon>Candidatus Dojkabacteria</taxon>
    </lineage>
</organism>
<comment type="caution">
    <text evidence="1">The sequence shown here is derived from an EMBL/GenBank/DDBJ whole genome shotgun (WGS) entry which is preliminary data.</text>
</comment>
<evidence type="ECO:0000313" key="2">
    <source>
        <dbReference type="Proteomes" id="UP000760819"/>
    </source>
</evidence>
<gene>
    <name evidence="1" type="ORF">KC640_02250</name>
</gene>
<proteinExistence type="predicted"/>
<evidence type="ECO:0000313" key="1">
    <source>
        <dbReference type="EMBL" id="MCA9379226.1"/>
    </source>
</evidence>
<dbReference type="SUPFAM" id="SSF53335">
    <property type="entry name" value="S-adenosyl-L-methionine-dependent methyltransferases"/>
    <property type="match status" value="1"/>
</dbReference>
<protein>
    <submittedName>
        <fullName evidence="1">Class I SAM-dependent methyltransferase</fullName>
    </submittedName>
</protein>
<name>A0A955I685_9BACT</name>
<reference evidence="1" key="1">
    <citation type="submission" date="2020-04" db="EMBL/GenBank/DDBJ databases">
        <authorList>
            <person name="Zhang T."/>
        </authorList>
    </citation>
    <scope>NUCLEOTIDE SEQUENCE</scope>
    <source>
        <strain evidence="1">HKST-UBA12</strain>
    </source>
</reference>
<dbReference type="GO" id="GO:0032259">
    <property type="term" value="P:methylation"/>
    <property type="evidence" value="ECO:0007669"/>
    <property type="project" value="UniProtKB-KW"/>
</dbReference>
<sequence length="159" mass="18156">MTDRKTEAIFEILGLTYDDFRPEDTVFVAGSGLRQKFERDIAPRVSEVFACDPSLAVGSGWRVWFNNSDPDGLNAVTYVETDDREDLITAEEFALLRKVDMPNNLHIITDKIPPIKMPDDSVDKGFDVIGASNYMPVEDLEEYYREIFRVLRPGGEFRL</sequence>
<dbReference type="GO" id="GO:0008168">
    <property type="term" value="F:methyltransferase activity"/>
    <property type="evidence" value="ECO:0007669"/>
    <property type="project" value="UniProtKB-KW"/>
</dbReference>
<keyword evidence="1" id="KW-0489">Methyltransferase</keyword>
<feature type="non-terminal residue" evidence="1">
    <location>
        <position position="159"/>
    </location>
</feature>
<dbReference type="Gene3D" id="3.40.50.150">
    <property type="entry name" value="Vaccinia Virus protein VP39"/>
    <property type="match status" value="1"/>
</dbReference>
<dbReference type="AlphaFoldDB" id="A0A955I685"/>
<reference evidence="1" key="2">
    <citation type="journal article" date="2021" name="Microbiome">
        <title>Successional dynamics and alternative stable states in a saline activated sludge microbial community over 9 years.</title>
        <authorList>
            <person name="Wang Y."/>
            <person name="Ye J."/>
            <person name="Ju F."/>
            <person name="Liu L."/>
            <person name="Boyd J.A."/>
            <person name="Deng Y."/>
            <person name="Parks D.H."/>
            <person name="Jiang X."/>
            <person name="Yin X."/>
            <person name="Woodcroft B.J."/>
            <person name="Tyson G.W."/>
            <person name="Hugenholtz P."/>
            <person name="Polz M.F."/>
            <person name="Zhang T."/>
        </authorList>
    </citation>
    <scope>NUCLEOTIDE SEQUENCE</scope>
    <source>
        <strain evidence="1">HKST-UBA12</strain>
    </source>
</reference>